<feature type="chain" id="PRO_5046934232" description="Lipoprotein" evidence="2">
    <location>
        <begin position="23"/>
        <end position="148"/>
    </location>
</feature>
<keyword evidence="2" id="KW-0732">Signal</keyword>
<accession>A0ABR7JB89</accession>
<keyword evidence="4" id="KW-1185">Reference proteome</keyword>
<dbReference type="Proteomes" id="UP000629963">
    <property type="component" value="Unassembled WGS sequence"/>
</dbReference>
<protein>
    <recommendedName>
        <fullName evidence="5">Lipoprotein</fullName>
    </recommendedName>
</protein>
<gene>
    <name evidence="3" type="ORF">H8R23_15330</name>
</gene>
<keyword evidence="1" id="KW-0175">Coiled coil</keyword>
<feature type="coiled-coil region" evidence="1">
    <location>
        <begin position="64"/>
        <end position="113"/>
    </location>
</feature>
<dbReference type="PROSITE" id="PS51257">
    <property type="entry name" value="PROKAR_LIPOPROTEIN"/>
    <property type="match status" value="1"/>
</dbReference>
<organism evidence="3 4">
    <name type="scientific">Flavobacterium kayseriense</name>
    <dbReference type="NCBI Taxonomy" id="2764714"/>
    <lineage>
        <taxon>Bacteria</taxon>
        <taxon>Pseudomonadati</taxon>
        <taxon>Bacteroidota</taxon>
        <taxon>Flavobacteriia</taxon>
        <taxon>Flavobacteriales</taxon>
        <taxon>Flavobacteriaceae</taxon>
        <taxon>Flavobacterium</taxon>
    </lineage>
</organism>
<comment type="caution">
    <text evidence="3">The sequence shown here is derived from an EMBL/GenBank/DDBJ whole genome shotgun (WGS) entry which is preliminary data.</text>
</comment>
<reference evidence="3 4" key="1">
    <citation type="submission" date="2020-08" db="EMBL/GenBank/DDBJ databases">
        <title>Description of novel Flavobacterium F-380 isolate.</title>
        <authorList>
            <person name="Saticioglu I.B."/>
            <person name="Duman M."/>
            <person name="Altun S."/>
        </authorList>
    </citation>
    <scope>NUCLEOTIDE SEQUENCE [LARGE SCALE GENOMIC DNA]</scope>
    <source>
        <strain evidence="3 4">F-380</strain>
    </source>
</reference>
<dbReference type="EMBL" id="JACRUJ010000006">
    <property type="protein sequence ID" value="MBC5842785.1"/>
    <property type="molecule type" value="Genomic_DNA"/>
</dbReference>
<evidence type="ECO:0000313" key="3">
    <source>
        <dbReference type="EMBL" id="MBC5842785.1"/>
    </source>
</evidence>
<proteinExistence type="predicted"/>
<evidence type="ECO:0000256" key="1">
    <source>
        <dbReference type="SAM" id="Coils"/>
    </source>
</evidence>
<name>A0ABR7JB89_9FLAO</name>
<evidence type="ECO:0000313" key="4">
    <source>
        <dbReference type="Proteomes" id="UP000629963"/>
    </source>
</evidence>
<dbReference type="RefSeq" id="WP_187011280.1">
    <property type="nucleotide sequence ID" value="NZ_JACRUI010000006.1"/>
</dbReference>
<feature type="signal peptide" evidence="2">
    <location>
        <begin position="1"/>
        <end position="22"/>
    </location>
</feature>
<evidence type="ECO:0008006" key="5">
    <source>
        <dbReference type="Google" id="ProtNLM"/>
    </source>
</evidence>
<evidence type="ECO:0000256" key="2">
    <source>
        <dbReference type="SAM" id="SignalP"/>
    </source>
</evidence>
<sequence>MRKTTYTLVFITILASTLFVSCKDTADQKSTELVTKDKGTSVLIKSTLQQKEWEQFKVKTDSIIKNNDVRIAELKIKLKNSKKKTDSIYLKKIKLIEDKNQALKTNLDSYTKKTTKNWNVFKSDFSNDLQQFEYSFEQFNAEFKSEDK</sequence>